<dbReference type="PANTHER" id="PTHR19211:SF14">
    <property type="entry name" value="ATP-BINDING CASSETTE SUB-FAMILY F MEMBER 1"/>
    <property type="match status" value="1"/>
</dbReference>
<proteinExistence type="inferred from homology"/>
<dbReference type="STRING" id="402881.Plav_3334"/>
<evidence type="ECO:0000259" key="7">
    <source>
        <dbReference type="PROSITE" id="PS50893"/>
    </source>
</evidence>
<dbReference type="PROSITE" id="PS00211">
    <property type="entry name" value="ABC_TRANSPORTER_1"/>
    <property type="match status" value="2"/>
</dbReference>
<dbReference type="OrthoDB" id="9808609at2"/>
<evidence type="ECO:0000313" key="9">
    <source>
        <dbReference type="Proteomes" id="UP000006377"/>
    </source>
</evidence>
<accession>A7HYF5</accession>
<dbReference type="InterPro" id="IPR003439">
    <property type="entry name" value="ABC_transporter-like_ATP-bd"/>
</dbReference>
<dbReference type="InterPro" id="IPR032781">
    <property type="entry name" value="ABC_tran_Xtn"/>
</dbReference>
<dbReference type="eggNOG" id="COG0488">
    <property type="taxonomic scope" value="Bacteria"/>
</dbReference>
<feature type="domain" description="ABC transporter" evidence="7">
    <location>
        <begin position="2"/>
        <end position="243"/>
    </location>
</feature>
<dbReference type="PANTHER" id="PTHR19211">
    <property type="entry name" value="ATP-BINDING TRANSPORT PROTEIN-RELATED"/>
    <property type="match status" value="1"/>
</dbReference>
<dbReference type="EMBL" id="CP000774">
    <property type="protein sequence ID" value="ABS64938.1"/>
    <property type="molecule type" value="Genomic_DNA"/>
</dbReference>
<dbReference type="Proteomes" id="UP000006377">
    <property type="component" value="Chromosome"/>
</dbReference>
<dbReference type="FunFam" id="3.40.50.300:FF:000011">
    <property type="entry name" value="Putative ABC transporter ATP-binding component"/>
    <property type="match status" value="1"/>
</dbReference>
<evidence type="ECO:0000256" key="6">
    <source>
        <dbReference type="SAM" id="MobiDB-lite"/>
    </source>
</evidence>
<dbReference type="SUPFAM" id="SSF52540">
    <property type="entry name" value="P-loop containing nucleoside triphosphate hydrolases"/>
    <property type="match status" value="2"/>
</dbReference>
<keyword evidence="1" id="KW-0677">Repeat</keyword>
<dbReference type="CDD" id="cd03221">
    <property type="entry name" value="ABCF_EF-3"/>
    <property type="match status" value="2"/>
</dbReference>
<dbReference type="AlphaFoldDB" id="A7HYF5"/>
<dbReference type="SMART" id="SM00382">
    <property type="entry name" value="AAA"/>
    <property type="match status" value="2"/>
</dbReference>
<dbReference type="RefSeq" id="WP_012112269.1">
    <property type="nucleotide sequence ID" value="NC_009719.1"/>
</dbReference>
<keyword evidence="2" id="KW-0547">Nucleotide-binding</keyword>
<dbReference type="HOGENOM" id="CLU_000604_36_0_5"/>
<comment type="similarity">
    <text evidence="4">Belongs to the ABC transporter superfamily. ABCF family. YheS subfamily.</text>
</comment>
<dbReference type="PROSITE" id="PS50893">
    <property type="entry name" value="ABC_TRANSPORTER_2"/>
    <property type="match status" value="2"/>
</dbReference>
<dbReference type="FunFam" id="3.40.50.300:FF:002053">
    <property type="entry name" value="ABC transporter ATP-binding protein"/>
    <property type="match status" value="1"/>
</dbReference>
<sequence length="637" mass="70686">MLHINDLTFRMEGRLLLDHVTAAVPPGQRTGFVGRNGTGKSTLLKLITGEYTPETGGISFPKSWRIGMVRQEVLAGPTSLLDTVLAADLERSSLLAEAETASDPHRIAEIHTRLADMGAHAAPARAATILSGLGFDEAAQARPCSDFSGGWRMRVALAAVLFSEPDLLLLDEPTNYLDLEGTIWLEDYLRSYPYTVLIVSHDRDLLNNVAQNILHLEHKKLTVYSGNYDRFDRTRREKLMLQLSMKKKQDDARRHMESFIERFKAKASKARQAQSRMKALAKMEPIADILNERVLPFRFPAPDKPLASPIIRLEHASVGYEPGKPVLKDLDLRIDQDDRIALLGANGNGKSTFAKLLCDRLQVTGGHKYDSKKLRIAYFAQHQLDELNMGDTPYEHFRELKPDATQAQVRAIAGSYGFGADKADTKVEKLSGGEKARLLFAIATFHKPHMIILDEPTNHLDVDSREALVMAINEYDGAFILISHDRHLVETCADRLWLVADGTVAPYDGDLNDYRKWLLDPARRIKPLVAEDEEGEAAPAPAPRPSNDKKEARRLAAQKREQMAPLKKKAQAAEQEVARIQKIIETLTAKLGDPKVAGDPGASAATAKERADAMKALARAEEAWLEASSAYEEAMAD</sequence>
<feature type="compositionally biased region" description="Basic and acidic residues" evidence="6">
    <location>
        <begin position="546"/>
        <end position="562"/>
    </location>
</feature>
<dbReference type="GO" id="GO:0005524">
    <property type="term" value="F:ATP binding"/>
    <property type="evidence" value="ECO:0007669"/>
    <property type="project" value="UniProtKB-KW"/>
</dbReference>
<dbReference type="InterPro" id="IPR050611">
    <property type="entry name" value="ABCF"/>
</dbReference>
<dbReference type="Pfam" id="PF12848">
    <property type="entry name" value="ABC_tran_Xtn"/>
    <property type="match status" value="1"/>
</dbReference>
<gene>
    <name evidence="8" type="ordered locus">Plav_3334</name>
</gene>
<evidence type="ECO:0000256" key="1">
    <source>
        <dbReference type="ARBA" id="ARBA00022737"/>
    </source>
</evidence>
<evidence type="ECO:0000256" key="5">
    <source>
        <dbReference type="ARBA" id="ARBA00069073"/>
    </source>
</evidence>
<evidence type="ECO:0000256" key="4">
    <source>
        <dbReference type="ARBA" id="ARBA00061571"/>
    </source>
</evidence>
<dbReference type="InterPro" id="IPR003593">
    <property type="entry name" value="AAA+_ATPase"/>
</dbReference>
<dbReference type="InterPro" id="IPR027417">
    <property type="entry name" value="P-loop_NTPase"/>
</dbReference>
<dbReference type="InterPro" id="IPR017871">
    <property type="entry name" value="ABC_transporter-like_CS"/>
</dbReference>
<dbReference type="KEGG" id="pla:Plav_3334"/>
<evidence type="ECO:0000256" key="3">
    <source>
        <dbReference type="ARBA" id="ARBA00022840"/>
    </source>
</evidence>
<evidence type="ECO:0000313" key="8">
    <source>
        <dbReference type="EMBL" id="ABS64938.1"/>
    </source>
</evidence>
<organism evidence="8 9">
    <name type="scientific">Parvibaculum lavamentivorans (strain DS-1 / DSM 13023 / NCIMB 13966)</name>
    <dbReference type="NCBI Taxonomy" id="402881"/>
    <lineage>
        <taxon>Bacteria</taxon>
        <taxon>Pseudomonadati</taxon>
        <taxon>Pseudomonadota</taxon>
        <taxon>Alphaproteobacteria</taxon>
        <taxon>Hyphomicrobiales</taxon>
        <taxon>Parvibaculaceae</taxon>
        <taxon>Parvibaculum</taxon>
    </lineage>
</organism>
<dbReference type="Pfam" id="PF00005">
    <property type="entry name" value="ABC_tran"/>
    <property type="match status" value="2"/>
</dbReference>
<evidence type="ECO:0000256" key="2">
    <source>
        <dbReference type="ARBA" id="ARBA00022741"/>
    </source>
</evidence>
<name>A7HYF5_PARL1</name>
<keyword evidence="9" id="KW-1185">Reference proteome</keyword>
<protein>
    <recommendedName>
        <fullName evidence="5">Probable ATP-binding protein YheS</fullName>
    </recommendedName>
</protein>
<dbReference type="GO" id="GO:0016887">
    <property type="term" value="F:ATP hydrolysis activity"/>
    <property type="evidence" value="ECO:0007669"/>
    <property type="project" value="InterPro"/>
</dbReference>
<reference evidence="8 9" key="1">
    <citation type="journal article" date="2011" name="Stand. Genomic Sci.">
        <title>Complete genome sequence of Parvibaculum lavamentivorans type strain (DS-1(T)).</title>
        <authorList>
            <person name="Schleheck D."/>
            <person name="Weiss M."/>
            <person name="Pitluck S."/>
            <person name="Bruce D."/>
            <person name="Land M.L."/>
            <person name="Han S."/>
            <person name="Saunders E."/>
            <person name="Tapia R."/>
            <person name="Detter C."/>
            <person name="Brettin T."/>
            <person name="Han J."/>
            <person name="Woyke T."/>
            <person name="Goodwin L."/>
            <person name="Pennacchio L."/>
            <person name="Nolan M."/>
            <person name="Cook A.M."/>
            <person name="Kjelleberg S."/>
            <person name="Thomas T."/>
        </authorList>
    </citation>
    <scope>NUCLEOTIDE SEQUENCE [LARGE SCALE GENOMIC DNA]</scope>
    <source>
        <strain evidence="9">DS-1 / DSM 13023 / NCIMB 13966</strain>
    </source>
</reference>
<dbReference type="Gene3D" id="3.40.50.300">
    <property type="entry name" value="P-loop containing nucleotide triphosphate hydrolases"/>
    <property type="match status" value="2"/>
</dbReference>
<feature type="domain" description="ABC transporter" evidence="7">
    <location>
        <begin position="311"/>
        <end position="526"/>
    </location>
</feature>
<keyword evidence="3" id="KW-0067">ATP-binding</keyword>
<feature type="region of interest" description="Disordered" evidence="6">
    <location>
        <begin position="530"/>
        <end position="569"/>
    </location>
</feature>